<organism evidence="1 2">
    <name type="scientific">Ruthia magnifica subsp. Calyptogena magnifica</name>
    <dbReference type="NCBI Taxonomy" id="413404"/>
    <lineage>
        <taxon>Bacteria</taxon>
        <taxon>Pseudomonadati</taxon>
        <taxon>Pseudomonadota</taxon>
        <taxon>Gammaproteobacteria</taxon>
        <taxon>Candidatus Pseudothioglobaceae</taxon>
        <taxon>Candidatus Ruthturnera</taxon>
    </lineage>
</organism>
<dbReference type="HOGENOM" id="CLU_1915594_0_0_6"/>
<dbReference type="AlphaFoldDB" id="A1AWY7"/>
<proteinExistence type="predicted"/>
<dbReference type="KEGG" id="rma:Rmag_0710"/>
<evidence type="ECO:0000313" key="2">
    <source>
        <dbReference type="Proteomes" id="UP000002587"/>
    </source>
</evidence>
<accession>A1AWY7</accession>
<gene>
    <name evidence="1" type="ordered locus">Rmag_0710</name>
</gene>
<sequence>MYKHSHKTINALEYIFFTKYLSHQRIKNMALMIAQPIINYLSEIFNDYKTHQSKFLERKQYVSTILLNTLVSDVTGLSKKFKNRANNYRTEYVISDNSMNAIKVILATQAQVINSSDYQDFSDITCQLKARK</sequence>
<evidence type="ECO:0000313" key="1">
    <source>
        <dbReference type="EMBL" id="ABL02444.1"/>
    </source>
</evidence>
<name>A1AWY7_RUTMC</name>
<dbReference type="EMBL" id="CP000488">
    <property type="protein sequence ID" value="ABL02444.1"/>
    <property type="molecule type" value="Genomic_DNA"/>
</dbReference>
<dbReference type="STRING" id="413404.Rmag_0710"/>
<reference evidence="1 2" key="1">
    <citation type="journal article" date="2007" name="Science">
        <title>The Calyptogena magnifica chemoautotrophic symbiont genome.</title>
        <authorList>
            <person name="Newton I.L.G."/>
            <person name="Woyke T."/>
            <person name="Auchtung T.A."/>
            <person name="Dilly G.F."/>
            <person name="Dutton R.J."/>
            <person name="Fisher M.C."/>
            <person name="Fontanez K.M."/>
            <person name="Lau E."/>
            <person name="Stewart F.J."/>
            <person name="Richardson P.M."/>
            <person name="Barry K.W."/>
            <person name="Saunders E."/>
            <person name="Detter J.C."/>
            <person name="Wu D."/>
            <person name="Eisen J.A."/>
            <person name="Cavanaugh C.M."/>
        </authorList>
    </citation>
    <scope>NUCLEOTIDE SEQUENCE [LARGE SCALE GENOMIC DNA]</scope>
    <source>
        <strain evidence="1 2">Cm</strain>
    </source>
</reference>
<keyword evidence="2" id="KW-1185">Reference proteome</keyword>
<dbReference type="Proteomes" id="UP000002587">
    <property type="component" value="Chromosome"/>
</dbReference>
<protein>
    <submittedName>
        <fullName evidence="1">Uncharacterized protein</fullName>
    </submittedName>
</protein>
<dbReference type="eggNOG" id="ENOG5033V77">
    <property type="taxonomic scope" value="Bacteria"/>
</dbReference>